<gene>
    <name evidence="1" type="ORF">G5C60_07540</name>
</gene>
<evidence type="ECO:0000313" key="1">
    <source>
        <dbReference type="EMBL" id="NGO07512.1"/>
    </source>
</evidence>
<dbReference type="EMBL" id="JAAKZY010000016">
    <property type="protein sequence ID" value="NGO07512.1"/>
    <property type="molecule type" value="Genomic_DNA"/>
</dbReference>
<sequence>MTVFFAAVSEEHRRDVLHSVLLAQLVAGRKHGRHTDAEAWYSVYGETLERVGWVVKEHAGLGKYRPRSVPYRMSTVVQDILSPVSDERSRELTAAALKALALLPDADRASVLFEKESHADRAGNFQLIIADENDGSLAVRLGRFHFRAVQDIERLTQTDFQSRTRFWCGTQILHLNEQIYAPLRGEIAAKLGFRVDALIVPVSGLAAMRDQN</sequence>
<organism evidence="1 2">
    <name type="scientific">Streptomyces scabichelini</name>
    <dbReference type="NCBI Taxonomy" id="2711217"/>
    <lineage>
        <taxon>Bacteria</taxon>
        <taxon>Bacillati</taxon>
        <taxon>Actinomycetota</taxon>
        <taxon>Actinomycetes</taxon>
        <taxon>Kitasatosporales</taxon>
        <taxon>Streptomycetaceae</taxon>
        <taxon>Streptomyces</taxon>
    </lineage>
</organism>
<dbReference type="RefSeq" id="WP_165256015.1">
    <property type="nucleotide sequence ID" value="NZ_JAAKZY010000016.1"/>
</dbReference>
<protein>
    <submittedName>
        <fullName evidence="1">Uncharacterized protein</fullName>
    </submittedName>
</protein>
<accession>A0A6G4V0E8</accession>
<name>A0A6G4V0E8_9ACTN</name>
<dbReference type="AlphaFoldDB" id="A0A6G4V0E8"/>
<comment type="caution">
    <text evidence="1">The sequence shown here is derived from an EMBL/GenBank/DDBJ whole genome shotgun (WGS) entry which is preliminary data.</text>
</comment>
<evidence type="ECO:0000313" key="2">
    <source>
        <dbReference type="Proteomes" id="UP000472335"/>
    </source>
</evidence>
<keyword evidence="2" id="KW-1185">Reference proteome</keyword>
<proteinExistence type="predicted"/>
<dbReference type="Proteomes" id="UP000472335">
    <property type="component" value="Unassembled WGS sequence"/>
</dbReference>
<reference evidence="1 2" key="1">
    <citation type="submission" date="2020-02" db="EMBL/GenBank/DDBJ databases">
        <title>Whole-genome analyses of novel actinobacteria.</title>
        <authorList>
            <person name="Sahin N."/>
            <person name="Gencbay T."/>
        </authorList>
    </citation>
    <scope>NUCLEOTIDE SEQUENCE [LARGE SCALE GENOMIC DNA]</scope>
    <source>
        <strain evidence="1 2">HC44</strain>
    </source>
</reference>